<organism evidence="2 3">
    <name type="scientific">Terrabacter lapilli</name>
    <dbReference type="NCBI Taxonomy" id="436231"/>
    <lineage>
        <taxon>Bacteria</taxon>
        <taxon>Bacillati</taxon>
        <taxon>Actinomycetota</taxon>
        <taxon>Actinomycetes</taxon>
        <taxon>Micrococcales</taxon>
        <taxon>Intrasporangiaceae</taxon>
        <taxon>Terrabacter</taxon>
    </lineage>
</organism>
<protein>
    <recommendedName>
        <fullName evidence="4">PH (Pleckstrin Homology) domain-containing protein</fullName>
    </recommendedName>
</protein>
<evidence type="ECO:0000313" key="3">
    <source>
        <dbReference type="Proteomes" id="UP001500013"/>
    </source>
</evidence>
<comment type="caution">
    <text evidence="2">The sequence shown here is derived from an EMBL/GenBank/DDBJ whole genome shotgun (WGS) entry which is preliminary data.</text>
</comment>
<evidence type="ECO:0008006" key="4">
    <source>
        <dbReference type="Google" id="ProtNLM"/>
    </source>
</evidence>
<dbReference type="EMBL" id="BAAAPU010000003">
    <property type="protein sequence ID" value="GAA1971509.1"/>
    <property type="molecule type" value="Genomic_DNA"/>
</dbReference>
<keyword evidence="1" id="KW-1133">Transmembrane helix</keyword>
<dbReference type="RefSeq" id="WP_344058893.1">
    <property type="nucleotide sequence ID" value="NZ_BAAAPU010000003.1"/>
</dbReference>
<dbReference type="Proteomes" id="UP001500013">
    <property type="component" value="Unassembled WGS sequence"/>
</dbReference>
<evidence type="ECO:0000313" key="2">
    <source>
        <dbReference type="EMBL" id="GAA1971509.1"/>
    </source>
</evidence>
<accession>A0ABN2RMC4</accession>
<keyword evidence="3" id="KW-1185">Reference proteome</keyword>
<evidence type="ECO:0000256" key="1">
    <source>
        <dbReference type="SAM" id="Phobius"/>
    </source>
</evidence>
<feature type="transmembrane region" description="Helical" evidence="1">
    <location>
        <begin position="50"/>
        <end position="72"/>
    </location>
</feature>
<feature type="transmembrane region" description="Helical" evidence="1">
    <location>
        <begin position="20"/>
        <end position="38"/>
    </location>
</feature>
<feature type="transmembrane region" description="Helical" evidence="1">
    <location>
        <begin position="127"/>
        <end position="145"/>
    </location>
</feature>
<gene>
    <name evidence="2" type="ORF">GCM10009817_09380</name>
</gene>
<reference evidence="2 3" key="1">
    <citation type="journal article" date="2019" name="Int. J. Syst. Evol. Microbiol.">
        <title>The Global Catalogue of Microorganisms (GCM) 10K type strain sequencing project: providing services to taxonomists for standard genome sequencing and annotation.</title>
        <authorList>
            <consortium name="The Broad Institute Genomics Platform"/>
            <consortium name="The Broad Institute Genome Sequencing Center for Infectious Disease"/>
            <person name="Wu L."/>
            <person name="Ma J."/>
        </authorList>
    </citation>
    <scope>NUCLEOTIDE SEQUENCE [LARGE SCALE GENOMIC DNA]</scope>
    <source>
        <strain evidence="2 3">JCM 15628</strain>
    </source>
</reference>
<keyword evidence="1" id="KW-0472">Membrane</keyword>
<sequence>MSGVEAYYWEHAREFSYGRISPLGLGAGGCGLLAMGLAMTLQHAGGVFDALVAACVLGMLLFLADLAVAAMVGPRPADRVPVVRGPGQTLTFATDRQVVVASLLCGGGMGMSVYGGTTTGLIPGSPIVVAVVAVVVALWGGVWVAKSRGLSVTVDDSGVRDDTVPFRHRVATWDRIVSASVFATTPGTGQVVLRLRPATAPAGSAEAPGGGSKRLRISCPTLTVSADELLQIITADPMSRAGHQQVADNGS</sequence>
<keyword evidence="1" id="KW-0812">Transmembrane</keyword>
<name>A0ABN2RMC4_9MICO</name>
<proteinExistence type="predicted"/>